<name>A0A380QBN4_YERPU</name>
<evidence type="ECO:0000313" key="2">
    <source>
        <dbReference type="Proteomes" id="UP000255087"/>
    </source>
</evidence>
<dbReference type="GO" id="GO:0016788">
    <property type="term" value="F:hydrolase activity, acting on ester bonds"/>
    <property type="evidence" value="ECO:0007669"/>
    <property type="project" value="UniProtKB-ARBA"/>
</dbReference>
<evidence type="ECO:0000313" key="1">
    <source>
        <dbReference type="EMBL" id="SUP85049.1"/>
    </source>
</evidence>
<proteinExistence type="predicted"/>
<accession>A0A380QBN4</accession>
<reference evidence="1 2" key="1">
    <citation type="submission" date="2018-06" db="EMBL/GenBank/DDBJ databases">
        <authorList>
            <consortium name="Pathogen Informatics"/>
            <person name="Doyle S."/>
        </authorList>
    </citation>
    <scope>NUCLEOTIDE SEQUENCE [LARGE SCALE GENOMIC DNA]</scope>
    <source>
        <strain evidence="1 2">NCTC8580</strain>
    </source>
</reference>
<protein>
    <submittedName>
        <fullName evidence="1">Uncharacterized protein</fullName>
    </submittedName>
</protein>
<dbReference type="Gene3D" id="3.40.50.1110">
    <property type="entry name" value="SGNH hydrolase"/>
    <property type="match status" value="1"/>
</dbReference>
<dbReference type="EMBL" id="UHJC01000001">
    <property type="protein sequence ID" value="SUP85049.1"/>
    <property type="molecule type" value="Genomic_DNA"/>
</dbReference>
<sequence>MTWANKSKKEQTNELAKAYADIATKTGGCVAPVGLAFSRAIELYPEIDLYHSDGNPPSLAGTSLATCVLFATIYDQSPVGGALPVDSDMTA</sequence>
<dbReference type="InterPro" id="IPR036514">
    <property type="entry name" value="SGNH_hydro_sf"/>
</dbReference>
<dbReference type="Proteomes" id="UP000255087">
    <property type="component" value="Unassembled WGS sequence"/>
</dbReference>
<gene>
    <name evidence="1" type="ORF">NCTC8580_03396</name>
</gene>
<organism evidence="1 2">
    <name type="scientific">Yersinia pseudotuberculosis</name>
    <dbReference type="NCBI Taxonomy" id="633"/>
    <lineage>
        <taxon>Bacteria</taxon>
        <taxon>Pseudomonadati</taxon>
        <taxon>Pseudomonadota</taxon>
        <taxon>Gammaproteobacteria</taxon>
        <taxon>Enterobacterales</taxon>
        <taxon>Yersiniaceae</taxon>
        <taxon>Yersinia</taxon>
    </lineage>
</organism>
<dbReference type="AlphaFoldDB" id="A0A380QBN4"/>